<dbReference type="PROSITE" id="PS51012">
    <property type="entry name" value="ABC_TM2"/>
    <property type="match status" value="1"/>
</dbReference>
<organism evidence="10 11">
    <name type="scientific">Oscillochloris trichoides DG-6</name>
    <dbReference type="NCBI Taxonomy" id="765420"/>
    <lineage>
        <taxon>Bacteria</taxon>
        <taxon>Bacillati</taxon>
        <taxon>Chloroflexota</taxon>
        <taxon>Chloroflexia</taxon>
        <taxon>Chloroflexales</taxon>
        <taxon>Chloroflexineae</taxon>
        <taxon>Oscillochloridaceae</taxon>
        <taxon>Oscillochloris</taxon>
    </lineage>
</organism>
<sequence length="380" mass="41112">MSNGMAAHLLPIIRKEFIHIIRDPRTLAVMFVMPLLQLILLGYAATSDVRNVPLAVYDQSRTPQSRRLVEAFVASGQFAVTQVATSEQDLARLVDSGRAQAGLIIPPSYATDLLGGRTAQAAFVLDGSDPSVASTSLSAARLIGQVEATTIQQQNLARRAGGVALATPIEVRTRVWYNPDMASAYFMVPALIGMILQIQATLLTASAIVRERERGTIEQLIVTPIRPWELIVGKILPFALVALLITVEVLVIGTFWFKVPIRGSLPLLLGISCLFLLSSLGIGLLISTVAQTQQEAFLLTFLTLLPSVFLSGFIYPIAAMPLALQFVSGFIPLTYFLVVVRGIVLKGIGIPDLGNQIVALTIFGIVLIILASARFRKRLD</sequence>
<dbReference type="eggNOG" id="COG0842">
    <property type="taxonomic scope" value="Bacteria"/>
</dbReference>
<dbReference type="InterPro" id="IPR051449">
    <property type="entry name" value="ABC-2_transporter_component"/>
</dbReference>
<keyword evidence="4" id="KW-1003">Cell membrane</keyword>
<comment type="caution">
    <text evidence="10">The sequence shown here is derived from an EMBL/GenBank/DDBJ whole genome shotgun (WGS) entry which is preliminary data.</text>
</comment>
<dbReference type="InterPro" id="IPR047817">
    <property type="entry name" value="ABC2_TM_bact-type"/>
</dbReference>
<dbReference type="GO" id="GO:0140359">
    <property type="term" value="F:ABC-type transporter activity"/>
    <property type="evidence" value="ECO:0007669"/>
    <property type="project" value="InterPro"/>
</dbReference>
<evidence type="ECO:0000256" key="7">
    <source>
        <dbReference type="ARBA" id="ARBA00023136"/>
    </source>
</evidence>
<dbReference type="AlphaFoldDB" id="E1I9P3"/>
<dbReference type="EMBL" id="ADVR01000001">
    <property type="protein sequence ID" value="EFO82121.1"/>
    <property type="molecule type" value="Genomic_DNA"/>
</dbReference>
<proteinExistence type="inferred from homology"/>
<protein>
    <submittedName>
        <fullName evidence="10">ABC-2 type transporter</fullName>
    </submittedName>
</protein>
<dbReference type="GO" id="GO:0005886">
    <property type="term" value="C:plasma membrane"/>
    <property type="evidence" value="ECO:0007669"/>
    <property type="project" value="UniProtKB-SubCell"/>
</dbReference>
<feature type="transmembrane region" description="Helical" evidence="8">
    <location>
        <begin position="27"/>
        <end position="45"/>
    </location>
</feature>
<dbReference type="HOGENOM" id="CLU_039483_8_3_0"/>
<feature type="transmembrane region" description="Helical" evidence="8">
    <location>
        <begin position="263"/>
        <end position="285"/>
    </location>
</feature>
<feature type="transmembrane region" description="Helical" evidence="8">
    <location>
        <begin position="184"/>
        <end position="209"/>
    </location>
</feature>
<name>E1I9P3_9CHLR</name>
<dbReference type="Pfam" id="PF12698">
    <property type="entry name" value="ABC2_membrane_3"/>
    <property type="match status" value="1"/>
</dbReference>
<evidence type="ECO:0000256" key="5">
    <source>
        <dbReference type="ARBA" id="ARBA00022692"/>
    </source>
</evidence>
<reference evidence="10 11" key="1">
    <citation type="journal article" date="2011" name="J. Bacteriol.">
        <title>Draft genome sequence of the anoxygenic filamentous phototrophic bacterium Oscillochloris trichoides subsp. DG-6.</title>
        <authorList>
            <person name="Kuznetsov B.B."/>
            <person name="Ivanovsky R.N."/>
            <person name="Keppen O.I."/>
            <person name="Sukhacheva M.V."/>
            <person name="Bumazhkin B.K."/>
            <person name="Patutina E.O."/>
            <person name="Beletsky A.V."/>
            <person name="Mardanov A.V."/>
            <person name="Baslerov R.V."/>
            <person name="Panteleeva A.N."/>
            <person name="Kolganova T.V."/>
            <person name="Ravin N.V."/>
            <person name="Skryabin K.G."/>
        </authorList>
    </citation>
    <scope>NUCLEOTIDE SEQUENCE [LARGE SCALE GENOMIC DNA]</scope>
    <source>
        <strain evidence="10 11">DG-6</strain>
    </source>
</reference>
<keyword evidence="7 8" id="KW-0472">Membrane</keyword>
<dbReference type="Gene3D" id="3.40.1710.10">
    <property type="entry name" value="abc type-2 transporter like domain"/>
    <property type="match status" value="1"/>
</dbReference>
<dbReference type="InterPro" id="IPR013525">
    <property type="entry name" value="ABC2_TM"/>
</dbReference>
<feature type="transmembrane region" description="Helical" evidence="8">
    <location>
        <begin position="230"/>
        <end position="257"/>
    </location>
</feature>
<feature type="transmembrane region" description="Helical" evidence="8">
    <location>
        <begin position="324"/>
        <end position="345"/>
    </location>
</feature>
<keyword evidence="11" id="KW-1185">Reference proteome</keyword>
<evidence type="ECO:0000256" key="3">
    <source>
        <dbReference type="ARBA" id="ARBA00022448"/>
    </source>
</evidence>
<dbReference type="Proteomes" id="UP000054010">
    <property type="component" value="Unassembled WGS sequence"/>
</dbReference>
<evidence type="ECO:0000256" key="2">
    <source>
        <dbReference type="ARBA" id="ARBA00007783"/>
    </source>
</evidence>
<dbReference type="PANTHER" id="PTHR30294">
    <property type="entry name" value="MEMBRANE COMPONENT OF ABC TRANSPORTER YHHJ-RELATED"/>
    <property type="match status" value="1"/>
</dbReference>
<evidence type="ECO:0000256" key="4">
    <source>
        <dbReference type="ARBA" id="ARBA00022475"/>
    </source>
</evidence>
<evidence type="ECO:0000256" key="6">
    <source>
        <dbReference type="ARBA" id="ARBA00022989"/>
    </source>
</evidence>
<feature type="transmembrane region" description="Helical" evidence="8">
    <location>
        <begin position="357"/>
        <end position="375"/>
    </location>
</feature>
<keyword evidence="5 8" id="KW-0812">Transmembrane</keyword>
<evidence type="ECO:0000256" key="8">
    <source>
        <dbReference type="SAM" id="Phobius"/>
    </source>
</evidence>
<gene>
    <name evidence="10" type="ORF">OSCT_0044</name>
</gene>
<feature type="transmembrane region" description="Helical" evidence="8">
    <location>
        <begin position="297"/>
        <end position="318"/>
    </location>
</feature>
<evidence type="ECO:0000256" key="1">
    <source>
        <dbReference type="ARBA" id="ARBA00004651"/>
    </source>
</evidence>
<comment type="subcellular location">
    <subcellularLocation>
        <location evidence="1">Cell membrane</location>
        <topology evidence="1">Multi-pass membrane protein</topology>
    </subcellularLocation>
</comment>
<evidence type="ECO:0000313" key="10">
    <source>
        <dbReference type="EMBL" id="EFO82121.1"/>
    </source>
</evidence>
<keyword evidence="3" id="KW-0813">Transport</keyword>
<evidence type="ECO:0000259" key="9">
    <source>
        <dbReference type="PROSITE" id="PS51012"/>
    </source>
</evidence>
<accession>E1I9P3</accession>
<dbReference type="PANTHER" id="PTHR30294:SF29">
    <property type="entry name" value="MULTIDRUG ABC TRANSPORTER PERMEASE YBHS-RELATED"/>
    <property type="match status" value="1"/>
</dbReference>
<keyword evidence="6 8" id="KW-1133">Transmembrane helix</keyword>
<feature type="domain" description="ABC transmembrane type-2" evidence="9">
    <location>
        <begin position="145"/>
        <end position="378"/>
    </location>
</feature>
<dbReference type="STRING" id="765420.OSCT_0044"/>
<evidence type="ECO:0000313" key="11">
    <source>
        <dbReference type="Proteomes" id="UP000054010"/>
    </source>
</evidence>
<comment type="similarity">
    <text evidence="2">Belongs to the ABC-2 integral membrane protein family.</text>
</comment>